<evidence type="ECO:0000313" key="1">
    <source>
        <dbReference type="EMBL" id="KAI8524335.1"/>
    </source>
</evidence>
<name>A0ACC0L6P7_RHOML</name>
<dbReference type="Proteomes" id="UP001062846">
    <property type="component" value="Chromosome 13"/>
</dbReference>
<sequence length="106" mass="12277">MAEEKKDIVMDIVSWKPREEGDDSTHGSHIGPVNTREFTTENVFPSKDMLRDWITSTGKENEFVIIIKSSEIMTKNQRPRMRFACERGEKYRPFINKANDKGGNVK</sequence>
<protein>
    <submittedName>
        <fullName evidence="1">Uncharacterized protein</fullName>
    </submittedName>
</protein>
<gene>
    <name evidence="1" type="ORF">RHMOL_Rhmol13G0142600</name>
</gene>
<reference evidence="1" key="1">
    <citation type="submission" date="2022-02" db="EMBL/GenBank/DDBJ databases">
        <title>Plant Genome Project.</title>
        <authorList>
            <person name="Zhang R.-G."/>
        </authorList>
    </citation>
    <scope>NUCLEOTIDE SEQUENCE</scope>
    <source>
        <strain evidence="1">AT1</strain>
    </source>
</reference>
<dbReference type="EMBL" id="CM046400">
    <property type="protein sequence ID" value="KAI8524335.1"/>
    <property type="molecule type" value="Genomic_DNA"/>
</dbReference>
<comment type="caution">
    <text evidence="1">The sequence shown here is derived from an EMBL/GenBank/DDBJ whole genome shotgun (WGS) entry which is preliminary data.</text>
</comment>
<evidence type="ECO:0000313" key="2">
    <source>
        <dbReference type="Proteomes" id="UP001062846"/>
    </source>
</evidence>
<keyword evidence="2" id="KW-1185">Reference proteome</keyword>
<accession>A0ACC0L6P7</accession>
<proteinExistence type="predicted"/>
<organism evidence="1 2">
    <name type="scientific">Rhododendron molle</name>
    <name type="common">Chinese azalea</name>
    <name type="synonym">Azalea mollis</name>
    <dbReference type="NCBI Taxonomy" id="49168"/>
    <lineage>
        <taxon>Eukaryota</taxon>
        <taxon>Viridiplantae</taxon>
        <taxon>Streptophyta</taxon>
        <taxon>Embryophyta</taxon>
        <taxon>Tracheophyta</taxon>
        <taxon>Spermatophyta</taxon>
        <taxon>Magnoliopsida</taxon>
        <taxon>eudicotyledons</taxon>
        <taxon>Gunneridae</taxon>
        <taxon>Pentapetalae</taxon>
        <taxon>asterids</taxon>
        <taxon>Ericales</taxon>
        <taxon>Ericaceae</taxon>
        <taxon>Ericoideae</taxon>
        <taxon>Rhodoreae</taxon>
        <taxon>Rhododendron</taxon>
    </lineage>
</organism>